<evidence type="ECO:0000313" key="1">
    <source>
        <dbReference type="EMBL" id="GBM15062.1"/>
    </source>
</evidence>
<organism evidence="1 2">
    <name type="scientific">Araneus ventricosus</name>
    <name type="common">Orbweaver spider</name>
    <name type="synonym">Epeira ventricosa</name>
    <dbReference type="NCBI Taxonomy" id="182803"/>
    <lineage>
        <taxon>Eukaryota</taxon>
        <taxon>Metazoa</taxon>
        <taxon>Ecdysozoa</taxon>
        <taxon>Arthropoda</taxon>
        <taxon>Chelicerata</taxon>
        <taxon>Arachnida</taxon>
        <taxon>Araneae</taxon>
        <taxon>Araneomorphae</taxon>
        <taxon>Entelegynae</taxon>
        <taxon>Araneoidea</taxon>
        <taxon>Araneidae</taxon>
        <taxon>Araneus</taxon>
    </lineage>
</organism>
<sequence>MVNHRFRYNSSCTLDVCPCCAGDGPPIPMLVFDDFSPITKPFKTRIHSFQGYGIISIHLFQHCMTFACRFTEFVQEIRIDTLLHDVPQNHRTDNSR</sequence>
<dbReference type="Proteomes" id="UP000499080">
    <property type="component" value="Unassembled WGS sequence"/>
</dbReference>
<dbReference type="EMBL" id="BGPR01000354">
    <property type="protein sequence ID" value="GBM15062.1"/>
    <property type="molecule type" value="Genomic_DNA"/>
</dbReference>
<protein>
    <submittedName>
        <fullName evidence="1">Uncharacterized protein</fullName>
    </submittedName>
</protein>
<reference evidence="1 2" key="1">
    <citation type="journal article" date="2019" name="Sci. Rep.">
        <title>Orb-weaving spider Araneus ventricosus genome elucidates the spidroin gene catalogue.</title>
        <authorList>
            <person name="Kono N."/>
            <person name="Nakamura H."/>
            <person name="Ohtoshi R."/>
            <person name="Moran D.A.P."/>
            <person name="Shinohara A."/>
            <person name="Yoshida Y."/>
            <person name="Fujiwara M."/>
            <person name="Mori M."/>
            <person name="Tomita M."/>
            <person name="Arakawa K."/>
        </authorList>
    </citation>
    <scope>NUCLEOTIDE SEQUENCE [LARGE SCALE GENOMIC DNA]</scope>
</reference>
<gene>
    <name evidence="1" type="ORF">AVEN_150082_1</name>
</gene>
<dbReference type="AlphaFoldDB" id="A0A4Y2DE27"/>
<name>A0A4Y2DE27_ARAVE</name>
<comment type="caution">
    <text evidence="1">The sequence shown here is derived from an EMBL/GenBank/DDBJ whole genome shotgun (WGS) entry which is preliminary data.</text>
</comment>
<evidence type="ECO:0000313" key="2">
    <source>
        <dbReference type="Proteomes" id="UP000499080"/>
    </source>
</evidence>
<keyword evidence="2" id="KW-1185">Reference proteome</keyword>
<accession>A0A4Y2DE27</accession>
<proteinExistence type="predicted"/>